<dbReference type="CDD" id="cd02440">
    <property type="entry name" value="AdoMet_MTases"/>
    <property type="match status" value="1"/>
</dbReference>
<keyword evidence="3" id="KW-0949">S-adenosyl-L-methionine</keyword>
<dbReference type="Proteomes" id="UP000753802">
    <property type="component" value="Unassembled WGS sequence"/>
</dbReference>
<dbReference type="PANTHER" id="PTHR43042:SF3">
    <property type="entry name" value="RIBOSOMAL RNA LARGE SUBUNIT METHYLTRANSFERASE YWBD-RELATED"/>
    <property type="match status" value="1"/>
</dbReference>
<dbReference type="EMBL" id="JAACJS010000012">
    <property type="protein sequence ID" value="NCI50068.1"/>
    <property type="molecule type" value="Genomic_DNA"/>
</dbReference>
<evidence type="ECO:0000256" key="1">
    <source>
        <dbReference type="ARBA" id="ARBA00022603"/>
    </source>
</evidence>
<dbReference type="Gene3D" id="3.40.50.150">
    <property type="entry name" value="Vaccinia Virus protein VP39"/>
    <property type="match status" value="1"/>
</dbReference>
<dbReference type="PANTHER" id="PTHR43042">
    <property type="entry name" value="SAM-DEPENDENT METHYLTRANSFERASE"/>
    <property type="match status" value="1"/>
</dbReference>
<gene>
    <name evidence="5" type="ORF">GWC95_09050</name>
</gene>
<dbReference type="GO" id="GO:0008168">
    <property type="term" value="F:methyltransferase activity"/>
    <property type="evidence" value="ECO:0007669"/>
    <property type="project" value="UniProtKB-KW"/>
</dbReference>
<evidence type="ECO:0000256" key="2">
    <source>
        <dbReference type="ARBA" id="ARBA00022679"/>
    </source>
</evidence>
<dbReference type="Pfam" id="PF10672">
    <property type="entry name" value="Methyltrans_SAM"/>
    <property type="match status" value="1"/>
</dbReference>
<dbReference type="SUPFAM" id="SSF53335">
    <property type="entry name" value="S-adenosyl-L-methionine-dependent methyltransferases"/>
    <property type="match status" value="1"/>
</dbReference>
<accession>A0ABW9ZVM7</accession>
<sequence length="316" mass="37074">MNDPQKLEMFRNRLVKVYKHRSKLAKRQQVSCYRVYDHDLTEFPLCIELYEDKIYIAEYLRRHGMEDEEHNDWLNQCLEVIGDVTGVAPELMYVRQRKRMSHREDQYEKMDTRQEFFTVLESGIKFQVNLSDYLDTGLFLDHRITRGMVKEAAAGKRVLNLFCYTGSFSVYAAMGGAASVTSVDLSKTYLNWAEDNFVINHLKDKQKYQFVHADVLQYMKTIPPKSFDLIVLDPPTFSNSKRMKDFLDIQRDHVELINDALAALSDEGVIYFSTNFSKFIMEGKLIHASQIKDITKATTPFDFEGKLKRWCYKITR</sequence>
<keyword evidence="6" id="KW-1185">Reference proteome</keyword>
<dbReference type="InterPro" id="IPR029063">
    <property type="entry name" value="SAM-dependent_MTases_sf"/>
</dbReference>
<comment type="caution">
    <text evidence="5">The sequence shown here is derived from an EMBL/GenBank/DDBJ whole genome shotgun (WGS) entry which is preliminary data.</text>
</comment>
<proteinExistence type="predicted"/>
<reference evidence="5 6" key="1">
    <citation type="submission" date="2020-01" db="EMBL/GenBank/DDBJ databases">
        <title>Genome analysis.</title>
        <authorList>
            <person name="Wu S."/>
            <person name="Wang G."/>
        </authorList>
    </citation>
    <scope>NUCLEOTIDE SEQUENCE [LARGE SCALE GENOMIC DNA]</scope>
    <source>
        <strain evidence="5 6">SYL130</strain>
    </source>
</reference>
<feature type="domain" description="S-adenosylmethionine-dependent methyltransferase" evidence="4">
    <location>
        <begin position="115"/>
        <end position="257"/>
    </location>
</feature>
<dbReference type="GO" id="GO:0032259">
    <property type="term" value="P:methylation"/>
    <property type="evidence" value="ECO:0007669"/>
    <property type="project" value="UniProtKB-KW"/>
</dbReference>
<evidence type="ECO:0000256" key="3">
    <source>
        <dbReference type="ARBA" id="ARBA00022691"/>
    </source>
</evidence>
<keyword evidence="1 5" id="KW-0489">Methyltransferase</keyword>
<dbReference type="RefSeq" id="WP_161818382.1">
    <property type="nucleotide sequence ID" value="NZ_JAACJS010000012.1"/>
</dbReference>
<evidence type="ECO:0000259" key="4">
    <source>
        <dbReference type="Pfam" id="PF10672"/>
    </source>
</evidence>
<evidence type="ECO:0000313" key="5">
    <source>
        <dbReference type="EMBL" id="NCI50068.1"/>
    </source>
</evidence>
<name>A0ABW9ZVM7_9BACT</name>
<organism evidence="5 6">
    <name type="scientific">Sediminibacterium roseum</name>
    <dbReference type="NCBI Taxonomy" id="1978412"/>
    <lineage>
        <taxon>Bacteria</taxon>
        <taxon>Pseudomonadati</taxon>
        <taxon>Bacteroidota</taxon>
        <taxon>Chitinophagia</taxon>
        <taxon>Chitinophagales</taxon>
        <taxon>Chitinophagaceae</taxon>
        <taxon>Sediminibacterium</taxon>
    </lineage>
</organism>
<protein>
    <submittedName>
        <fullName evidence="5">Methyltransferase</fullName>
    </submittedName>
</protein>
<dbReference type="Gene3D" id="3.30.750.80">
    <property type="entry name" value="RNA methyltransferase domain (HRMD) like"/>
    <property type="match status" value="1"/>
</dbReference>
<dbReference type="InterPro" id="IPR019614">
    <property type="entry name" value="SAM-dep_methyl-trfase"/>
</dbReference>
<evidence type="ECO:0000313" key="6">
    <source>
        <dbReference type="Proteomes" id="UP000753802"/>
    </source>
</evidence>
<keyword evidence="2" id="KW-0808">Transferase</keyword>